<keyword evidence="1" id="KW-0479">Metal-binding</keyword>
<keyword evidence="1" id="KW-0863">Zinc-finger</keyword>
<evidence type="ECO:0000259" key="2">
    <source>
        <dbReference type="PROSITE" id="PS50966"/>
    </source>
</evidence>
<dbReference type="InterPro" id="IPR007527">
    <property type="entry name" value="Znf_SWIM"/>
</dbReference>
<evidence type="ECO:0000313" key="4">
    <source>
        <dbReference type="Proteomes" id="UP001501153"/>
    </source>
</evidence>
<gene>
    <name evidence="3" type="ORF">GCM10023185_31710</name>
</gene>
<evidence type="ECO:0000313" key="3">
    <source>
        <dbReference type="EMBL" id="GAA4363191.1"/>
    </source>
</evidence>
<accession>A0ABP8IMX6</accession>
<name>A0ABP8IMX6_9BACT</name>
<evidence type="ECO:0000256" key="1">
    <source>
        <dbReference type="PROSITE-ProRule" id="PRU00325"/>
    </source>
</evidence>
<dbReference type="EMBL" id="BAABGZ010000068">
    <property type="protein sequence ID" value="GAA4363191.1"/>
    <property type="molecule type" value="Genomic_DNA"/>
</dbReference>
<keyword evidence="4" id="KW-1185">Reference proteome</keyword>
<comment type="caution">
    <text evidence="3">The sequence shown here is derived from an EMBL/GenBank/DDBJ whole genome shotgun (WGS) entry which is preliminary data.</text>
</comment>
<keyword evidence="1" id="KW-0862">Zinc</keyword>
<dbReference type="PROSITE" id="PS50966">
    <property type="entry name" value="ZF_SWIM"/>
    <property type="match status" value="1"/>
</dbReference>
<reference evidence="4" key="1">
    <citation type="journal article" date="2019" name="Int. J. Syst. Evol. Microbiol.">
        <title>The Global Catalogue of Microorganisms (GCM) 10K type strain sequencing project: providing services to taxonomists for standard genome sequencing and annotation.</title>
        <authorList>
            <consortium name="The Broad Institute Genomics Platform"/>
            <consortium name="The Broad Institute Genome Sequencing Center for Infectious Disease"/>
            <person name="Wu L."/>
            <person name="Ma J."/>
        </authorList>
    </citation>
    <scope>NUCLEOTIDE SEQUENCE [LARGE SCALE GENOMIC DNA]</scope>
    <source>
        <strain evidence="4">JCM 17923</strain>
    </source>
</reference>
<feature type="domain" description="SWIM-type" evidence="2">
    <location>
        <begin position="57"/>
        <end position="93"/>
    </location>
</feature>
<protein>
    <recommendedName>
        <fullName evidence="2">SWIM-type domain-containing protein</fullName>
    </recommendedName>
</protein>
<organism evidence="3 4">
    <name type="scientific">Hymenobacter saemangeumensis</name>
    <dbReference type="NCBI Taxonomy" id="1084522"/>
    <lineage>
        <taxon>Bacteria</taxon>
        <taxon>Pseudomonadati</taxon>
        <taxon>Bacteroidota</taxon>
        <taxon>Cytophagia</taxon>
        <taxon>Cytophagales</taxon>
        <taxon>Hymenobacteraceae</taxon>
        <taxon>Hymenobacter</taxon>
    </lineage>
</organism>
<proteinExistence type="predicted"/>
<sequence>MAYDIIADMFTRQTLRRLATNKIFARGEELWAAGTVKKLERTAPTRFAARVRGTYSYQTLAWLASGEVEFSCDCPYEFEGICKHAVALGLAILDTYADSLGNLTTTMPPEAGSLTPALAAAWAVCSDADKLRFLEQALAKSDDLARQFLAYGAAPATQSVRSESEDGLDTLAERLTDTLSALDFGEELWERHDAYNTYDEGDVLLTSALADVDDALAPFIAELLVLARGGQLTRALRYWATACAAVYQVEEPASDEYSLFDDYGEDLLRQWHEQLQGAGWPNVLLAAVLPPAELKAALKWLGDYLTKPPAQWPEFEASWLPLLLALAADTAAAPLLTKALSKAPLSPETRARLTLQTARTIPDDAAWTEAAETLLPTDAGVAQQLLYFYLSQADRPALLRAASSAFTTWPDRFGDFILNTFTPAQAPDLYRAALRHRALANHSLPDFEQLRPLLKPDAITGFVQHAASRAATTHHGVAFAAALLAREGLTNALRDFVLGLEWTRIHPPQHAELALQHLAETDPTSLMLALETRLPAYLNGRANAKRGHVLYEQLARWLAVVRHAAPRLTEPALRLAQQLREDYPTLYGLRDALRQVDLLPTDTAVPKKQAGRRGR</sequence>
<dbReference type="Proteomes" id="UP001501153">
    <property type="component" value="Unassembled WGS sequence"/>
</dbReference>